<evidence type="ECO:0000256" key="2">
    <source>
        <dbReference type="ARBA" id="ARBA00022692"/>
    </source>
</evidence>
<evidence type="ECO:0000313" key="8">
    <source>
        <dbReference type="EMBL" id="CAF3699622.1"/>
    </source>
</evidence>
<proteinExistence type="predicted"/>
<keyword evidence="4 5" id="KW-0472">Membrane</keyword>
<organism evidence="7 9">
    <name type="scientific">Didymodactylos carnosus</name>
    <dbReference type="NCBI Taxonomy" id="1234261"/>
    <lineage>
        <taxon>Eukaryota</taxon>
        <taxon>Metazoa</taxon>
        <taxon>Spiralia</taxon>
        <taxon>Gnathifera</taxon>
        <taxon>Rotifera</taxon>
        <taxon>Eurotatoria</taxon>
        <taxon>Bdelloidea</taxon>
        <taxon>Philodinida</taxon>
        <taxon>Philodinidae</taxon>
        <taxon>Didymodactylos</taxon>
    </lineage>
</organism>
<keyword evidence="3 5" id="KW-1133">Transmembrane helix</keyword>
<gene>
    <name evidence="7" type="ORF">GPM918_LOCUS9609</name>
    <name evidence="8" type="ORF">SRO942_LOCUS9610</name>
</gene>
<dbReference type="GO" id="GO:0016020">
    <property type="term" value="C:membrane"/>
    <property type="evidence" value="ECO:0007669"/>
    <property type="project" value="UniProtKB-SubCell"/>
</dbReference>
<sequence>MNVTIVEQFDENKATFFAKICDKYFYSSELLTFCFCIFTTFQIIFWLFNSFLLYIEYNDIPSIDQYRLQKHKPKLRFQPDMIKIIRNGIIRHQISSVVMLPVMYYLLNAFGHVSVTGPIPSLFTIVWQLSIFILAEDFLFFWTHYLFHTRWLYKHIHKKHHLYKQPIGVVAVLADPLESLFQNQLGIWLIPILLKEKHLLTLCLWILIRVYQTVNAHCGYDLPYISTQYYLPWLMSGTLAHDYHHQHGKMNYGSFFTLWDRLMNTHKLSKED</sequence>
<evidence type="ECO:0000313" key="9">
    <source>
        <dbReference type="Proteomes" id="UP000663829"/>
    </source>
</evidence>
<dbReference type="EMBL" id="CAJOBC010001802">
    <property type="protein sequence ID" value="CAF3699622.1"/>
    <property type="molecule type" value="Genomic_DNA"/>
</dbReference>
<name>A0A814B0C0_9BILA</name>
<protein>
    <recommendedName>
        <fullName evidence="6">Fatty acid hydroxylase domain-containing protein</fullName>
    </recommendedName>
</protein>
<keyword evidence="2 5" id="KW-0812">Transmembrane</keyword>
<dbReference type="InterPro" id="IPR050307">
    <property type="entry name" value="Sterol_Desaturase_Related"/>
</dbReference>
<feature type="transmembrane region" description="Helical" evidence="5">
    <location>
        <begin position="30"/>
        <end position="55"/>
    </location>
</feature>
<evidence type="ECO:0000313" key="7">
    <source>
        <dbReference type="EMBL" id="CAF0920193.1"/>
    </source>
</evidence>
<comment type="caution">
    <text evidence="7">The sequence shown here is derived from an EMBL/GenBank/DDBJ whole genome shotgun (WGS) entry which is preliminary data.</text>
</comment>
<dbReference type="Proteomes" id="UP000681722">
    <property type="component" value="Unassembled WGS sequence"/>
</dbReference>
<feature type="transmembrane region" description="Helical" evidence="5">
    <location>
        <begin position="125"/>
        <end position="147"/>
    </location>
</feature>
<dbReference type="PANTHER" id="PTHR11863">
    <property type="entry name" value="STEROL DESATURASE"/>
    <property type="match status" value="1"/>
</dbReference>
<feature type="transmembrane region" description="Helical" evidence="5">
    <location>
        <begin position="94"/>
        <end position="113"/>
    </location>
</feature>
<reference evidence="7" key="1">
    <citation type="submission" date="2021-02" db="EMBL/GenBank/DDBJ databases">
        <authorList>
            <person name="Nowell W R."/>
        </authorList>
    </citation>
    <scope>NUCLEOTIDE SEQUENCE</scope>
</reference>
<dbReference type="Proteomes" id="UP000663829">
    <property type="component" value="Unassembled WGS sequence"/>
</dbReference>
<dbReference type="Pfam" id="PF04116">
    <property type="entry name" value="FA_hydroxylase"/>
    <property type="match status" value="1"/>
</dbReference>
<dbReference type="GO" id="GO:0016491">
    <property type="term" value="F:oxidoreductase activity"/>
    <property type="evidence" value="ECO:0007669"/>
    <property type="project" value="InterPro"/>
</dbReference>
<evidence type="ECO:0000256" key="1">
    <source>
        <dbReference type="ARBA" id="ARBA00004370"/>
    </source>
</evidence>
<evidence type="ECO:0000256" key="4">
    <source>
        <dbReference type="ARBA" id="ARBA00023136"/>
    </source>
</evidence>
<evidence type="ECO:0000259" key="6">
    <source>
        <dbReference type="Pfam" id="PF04116"/>
    </source>
</evidence>
<comment type="subcellular location">
    <subcellularLocation>
        <location evidence="1">Membrane</location>
    </subcellularLocation>
</comment>
<dbReference type="GO" id="GO:0008610">
    <property type="term" value="P:lipid biosynthetic process"/>
    <property type="evidence" value="ECO:0007669"/>
    <property type="project" value="InterPro"/>
</dbReference>
<dbReference type="InterPro" id="IPR006694">
    <property type="entry name" value="Fatty_acid_hydroxylase"/>
</dbReference>
<accession>A0A814B0C0</accession>
<evidence type="ECO:0000256" key="3">
    <source>
        <dbReference type="ARBA" id="ARBA00022989"/>
    </source>
</evidence>
<evidence type="ECO:0000256" key="5">
    <source>
        <dbReference type="SAM" id="Phobius"/>
    </source>
</evidence>
<dbReference type="EMBL" id="CAJNOQ010001802">
    <property type="protein sequence ID" value="CAF0920193.1"/>
    <property type="molecule type" value="Genomic_DNA"/>
</dbReference>
<dbReference type="GO" id="GO:0005506">
    <property type="term" value="F:iron ion binding"/>
    <property type="evidence" value="ECO:0007669"/>
    <property type="project" value="InterPro"/>
</dbReference>
<keyword evidence="9" id="KW-1185">Reference proteome</keyword>
<dbReference type="AlphaFoldDB" id="A0A814B0C0"/>
<feature type="domain" description="Fatty acid hydroxylase" evidence="6">
    <location>
        <begin position="131"/>
        <end position="265"/>
    </location>
</feature>
<dbReference type="OrthoDB" id="408954at2759"/>